<feature type="transmembrane region" description="Helical" evidence="9">
    <location>
        <begin position="334"/>
        <end position="352"/>
    </location>
</feature>
<dbReference type="RefSeq" id="WP_146309634.1">
    <property type="nucleotide sequence ID" value="NZ_VOHE01000001.1"/>
</dbReference>
<evidence type="ECO:0000256" key="7">
    <source>
        <dbReference type="ARBA" id="ARBA00023136"/>
    </source>
</evidence>
<evidence type="ECO:0000313" key="12">
    <source>
        <dbReference type="Proteomes" id="UP000315949"/>
    </source>
</evidence>
<keyword evidence="6 9" id="KW-1133">Transmembrane helix</keyword>
<keyword evidence="4" id="KW-1003">Cell membrane</keyword>
<comment type="caution">
    <text evidence="11">The sequence shown here is derived from an EMBL/GenBank/DDBJ whole genome shotgun (WGS) entry which is preliminary data.</text>
</comment>
<organism evidence="11 12">
    <name type="scientific">Luteimonas wenzhouensis</name>
    <dbReference type="NCBI Taxonomy" id="2599615"/>
    <lineage>
        <taxon>Bacteria</taxon>
        <taxon>Pseudomonadati</taxon>
        <taxon>Pseudomonadota</taxon>
        <taxon>Gammaproteobacteria</taxon>
        <taxon>Lysobacterales</taxon>
        <taxon>Lysobacteraceae</taxon>
        <taxon>Luteimonas</taxon>
    </lineage>
</organism>
<keyword evidence="5 9" id="KW-0812">Transmembrane</keyword>
<dbReference type="Proteomes" id="UP000315949">
    <property type="component" value="Unassembled WGS sequence"/>
</dbReference>
<dbReference type="InterPro" id="IPR052180">
    <property type="entry name" value="NhaC_Na-H+_Antiporter"/>
</dbReference>
<comment type="similarity">
    <text evidence="8">Belongs to the NhaC Na(+)/H(+) (TC 2.A.35) antiporter family.</text>
</comment>
<feature type="transmembrane region" description="Helical" evidence="9">
    <location>
        <begin position="263"/>
        <end position="281"/>
    </location>
</feature>
<dbReference type="EMBL" id="VOHE01000001">
    <property type="protein sequence ID" value="TWT21591.1"/>
    <property type="molecule type" value="Genomic_DNA"/>
</dbReference>
<comment type="subcellular location">
    <subcellularLocation>
        <location evidence="1">Cell membrane</location>
        <topology evidence="1">Multi-pass membrane protein</topology>
    </subcellularLocation>
</comment>
<dbReference type="GO" id="GO:0005886">
    <property type="term" value="C:plasma membrane"/>
    <property type="evidence" value="ECO:0007669"/>
    <property type="project" value="UniProtKB-SubCell"/>
</dbReference>
<dbReference type="NCBIfam" id="TIGR00931">
    <property type="entry name" value="antiport_nhaC"/>
    <property type="match status" value="1"/>
</dbReference>
<keyword evidence="2" id="KW-0813">Transport</keyword>
<dbReference type="Pfam" id="PF03553">
    <property type="entry name" value="Na_H_antiporter"/>
    <property type="match status" value="1"/>
</dbReference>
<sequence length="502" mass="52038">MSSPAPRAPSLLQALTPLLFLVALLVLGIMLFADDAVYGASQIALLLASGVAALVGLRNGMRWKEIEDAMVQGVAHSVGAILILLSVGALIGSWLLSGTVPTLIVYGMKLLHPAYFYPAACLVCAVTSLVIGSSWTTAGTVGVALVGIGQGMDMSLPITAGAVISGAYFGDKLSPLSDTTILAPAVSGSELFSHIRNMAWTTLPSLLIALGMFTAAGLLGQAPSGEATSAGMAATLEAQFNPAWYLLLPMVLVFTLAFRRFPAYPTILVGALVGLAFAVVFNPDRVVALAGNEALSRPMALVAGAWTALFNGYQAQTGNAAVDELLSGGGMSNMLNTVWLVICAMCFGSVMERTGLLERMVRGVLGWATTARSLIAATLVTAFGTNVVTADQYMSLVLPGKLYQSEYARRGLSPLNLSRALEDGGTITSPLVPWNTCAAFMAATLGVATLDYLPFVFFNLVNFALAFLAAAVGFRILPRQPDEGPAAALAPGAPVADTASSP</sequence>
<evidence type="ECO:0000256" key="9">
    <source>
        <dbReference type="SAM" id="Phobius"/>
    </source>
</evidence>
<evidence type="ECO:0000256" key="8">
    <source>
        <dbReference type="ARBA" id="ARBA00038435"/>
    </source>
</evidence>
<evidence type="ECO:0000256" key="6">
    <source>
        <dbReference type="ARBA" id="ARBA00022989"/>
    </source>
</evidence>
<keyword evidence="7 9" id="KW-0472">Membrane</keyword>
<evidence type="ECO:0000259" key="10">
    <source>
        <dbReference type="Pfam" id="PF03553"/>
    </source>
</evidence>
<dbReference type="AlphaFoldDB" id="A0A5C5U5I7"/>
<feature type="transmembrane region" description="Helical" evidence="9">
    <location>
        <begin position="203"/>
        <end position="222"/>
    </location>
</feature>
<dbReference type="PANTHER" id="PTHR33451:SF3">
    <property type="entry name" value="MALATE-2H(+)_NA(+)-LACTATE ANTIPORTER"/>
    <property type="match status" value="1"/>
</dbReference>
<evidence type="ECO:0000256" key="5">
    <source>
        <dbReference type="ARBA" id="ARBA00022692"/>
    </source>
</evidence>
<name>A0A5C5U5I7_9GAMM</name>
<feature type="transmembrane region" description="Helical" evidence="9">
    <location>
        <begin position="364"/>
        <end position="384"/>
    </location>
</feature>
<dbReference type="InterPro" id="IPR004770">
    <property type="entry name" value="Na/H_antiport_NhaC"/>
</dbReference>
<dbReference type="GO" id="GO:0015297">
    <property type="term" value="F:antiporter activity"/>
    <property type="evidence" value="ECO:0007669"/>
    <property type="project" value="UniProtKB-KW"/>
</dbReference>
<feature type="domain" description="Na+/H+ antiporter NhaC-like C-terminal" evidence="10">
    <location>
        <begin position="166"/>
        <end position="473"/>
    </location>
</feature>
<evidence type="ECO:0000313" key="11">
    <source>
        <dbReference type="EMBL" id="TWT21591.1"/>
    </source>
</evidence>
<keyword evidence="12" id="KW-1185">Reference proteome</keyword>
<feature type="transmembrane region" description="Helical" evidence="9">
    <location>
        <begin position="115"/>
        <end position="148"/>
    </location>
</feature>
<evidence type="ECO:0000256" key="1">
    <source>
        <dbReference type="ARBA" id="ARBA00004651"/>
    </source>
</evidence>
<feature type="transmembrane region" description="Helical" evidence="9">
    <location>
        <begin position="452"/>
        <end position="474"/>
    </location>
</feature>
<evidence type="ECO:0000256" key="4">
    <source>
        <dbReference type="ARBA" id="ARBA00022475"/>
    </source>
</evidence>
<reference evidence="11 12" key="1">
    <citation type="submission" date="2019-07" db="EMBL/GenBank/DDBJ databases">
        <title>Luteimonas sp. YD-1 nov., isolated from acidic soil.</title>
        <authorList>
            <person name="Zhou J."/>
        </authorList>
    </citation>
    <scope>NUCLEOTIDE SEQUENCE [LARGE SCALE GENOMIC DNA]</scope>
    <source>
        <strain evidence="11 12">YD-1</strain>
    </source>
</reference>
<gene>
    <name evidence="11" type="primary">nhaC</name>
    <name evidence="11" type="ORF">FQY79_00150</name>
</gene>
<accession>A0A5C5U5I7</accession>
<evidence type="ECO:0000256" key="3">
    <source>
        <dbReference type="ARBA" id="ARBA00022449"/>
    </source>
</evidence>
<proteinExistence type="inferred from homology"/>
<feature type="transmembrane region" description="Helical" evidence="9">
    <location>
        <begin position="12"/>
        <end position="33"/>
    </location>
</feature>
<keyword evidence="3" id="KW-0050">Antiport</keyword>
<feature type="transmembrane region" description="Helical" evidence="9">
    <location>
        <begin position="39"/>
        <end position="57"/>
    </location>
</feature>
<dbReference type="OrthoDB" id="9762978at2"/>
<evidence type="ECO:0000256" key="2">
    <source>
        <dbReference type="ARBA" id="ARBA00022448"/>
    </source>
</evidence>
<protein>
    <submittedName>
        <fullName evidence="11">Na+/H+ antiporter NhaC</fullName>
    </submittedName>
</protein>
<dbReference type="InterPro" id="IPR018461">
    <property type="entry name" value="Na/H_Antiport_NhaC-like_C"/>
</dbReference>
<feature type="transmembrane region" description="Helical" evidence="9">
    <location>
        <begin position="69"/>
        <end position="95"/>
    </location>
</feature>
<dbReference type="PANTHER" id="PTHR33451">
    <property type="entry name" value="MALATE-2H(+)/NA(+)-LACTATE ANTIPORTER"/>
    <property type="match status" value="1"/>
</dbReference>
<feature type="transmembrane region" description="Helical" evidence="9">
    <location>
        <begin position="242"/>
        <end position="258"/>
    </location>
</feature>